<dbReference type="AlphaFoldDB" id="A0A834HSS3"/>
<keyword evidence="2" id="KW-0813">Transport</keyword>
<dbReference type="Proteomes" id="UP000625711">
    <property type="component" value="Unassembled WGS sequence"/>
</dbReference>
<feature type="transmembrane region" description="Helical" evidence="8">
    <location>
        <begin position="17"/>
        <end position="36"/>
    </location>
</feature>
<evidence type="ECO:0000259" key="9">
    <source>
        <dbReference type="PROSITE" id="PS50850"/>
    </source>
</evidence>
<evidence type="ECO:0000256" key="1">
    <source>
        <dbReference type="ARBA" id="ARBA00004651"/>
    </source>
</evidence>
<dbReference type="PROSITE" id="PS50850">
    <property type="entry name" value="MFS"/>
    <property type="match status" value="1"/>
</dbReference>
<dbReference type="Pfam" id="PF00083">
    <property type="entry name" value="Sugar_tr"/>
    <property type="match status" value="1"/>
</dbReference>
<evidence type="ECO:0000313" key="11">
    <source>
        <dbReference type="Proteomes" id="UP000625711"/>
    </source>
</evidence>
<dbReference type="SUPFAM" id="SSF103473">
    <property type="entry name" value="MFS general substrate transporter"/>
    <property type="match status" value="1"/>
</dbReference>
<keyword evidence="7 8" id="KW-0472">Membrane</keyword>
<evidence type="ECO:0000256" key="2">
    <source>
        <dbReference type="ARBA" id="ARBA00022448"/>
    </source>
</evidence>
<feature type="domain" description="Major facilitator superfamily (MFS) profile" evidence="9">
    <location>
        <begin position="15"/>
        <end position="444"/>
    </location>
</feature>
<dbReference type="FunFam" id="1.20.1250.20:FF:000218">
    <property type="entry name" value="facilitated trehalose transporter Tret1"/>
    <property type="match status" value="1"/>
</dbReference>
<evidence type="ECO:0000256" key="8">
    <source>
        <dbReference type="SAM" id="Phobius"/>
    </source>
</evidence>
<dbReference type="InterPro" id="IPR050549">
    <property type="entry name" value="MFS_Trehalose_Transporter"/>
</dbReference>
<evidence type="ECO:0000256" key="7">
    <source>
        <dbReference type="ARBA" id="ARBA00023136"/>
    </source>
</evidence>
<dbReference type="InterPro" id="IPR020846">
    <property type="entry name" value="MFS_dom"/>
</dbReference>
<keyword evidence="3" id="KW-1003">Cell membrane</keyword>
<reference evidence="10" key="1">
    <citation type="submission" date="2020-08" db="EMBL/GenBank/DDBJ databases">
        <title>Genome sequencing and assembly of the red palm weevil Rhynchophorus ferrugineus.</title>
        <authorList>
            <person name="Dias G.B."/>
            <person name="Bergman C.M."/>
            <person name="Manee M."/>
        </authorList>
    </citation>
    <scope>NUCLEOTIDE SEQUENCE</scope>
    <source>
        <strain evidence="10">AA-2017</strain>
        <tissue evidence="10">Whole larva</tissue>
    </source>
</reference>
<feature type="transmembrane region" description="Helical" evidence="8">
    <location>
        <begin position="87"/>
        <end position="108"/>
    </location>
</feature>
<feature type="transmembrane region" description="Helical" evidence="8">
    <location>
        <begin position="254"/>
        <end position="279"/>
    </location>
</feature>
<feature type="transmembrane region" description="Helical" evidence="8">
    <location>
        <begin position="390"/>
        <end position="409"/>
    </location>
</feature>
<keyword evidence="4" id="KW-0762">Sugar transport</keyword>
<feature type="transmembrane region" description="Helical" evidence="8">
    <location>
        <begin position="175"/>
        <end position="192"/>
    </location>
</feature>
<dbReference type="Gene3D" id="1.20.1250.20">
    <property type="entry name" value="MFS general substrate transporter like domains"/>
    <property type="match status" value="1"/>
</dbReference>
<keyword evidence="5 8" id="KW-0812">Transmembrane</keyword>
<dbReference type="GO" id="GO:0022857">
    <property type="term" value="F:transmembrane transporter activity"/>
    <property type="evidence" value="ECO:0007669"/>
    <property type="project" value="InterPro"/>
</dbReference>
<gene>
    <name evidence="10" type="ORF">GWI33_018744</name>
</gene>
<dbReference type="InterPro" id="IPR005828">
    <property type="entry name" value="MFS_sugar_transport-like"/>
</dbReference>
<dbReference type="EMBL" id="JAACXV010014348">
    <property type="protein sequence ID" value="KAF7268082.1"/>
    <property type="molecule type" value="Genomic_DNA"/>
</dbReference>
<feature type="transmembrane region" description="Helical" evidence="8">
    <location>
        <begin position="318"/>
        <end position="340"/>
    </location>
</feature>
<feature type="transmembrane region" description="Helical" evidence="8">
    <location>
        <begin position="415"/>
        <end position="440"/>
    </location>
</feature>
<accession>A0A834HSS3</accession>
<evidence type="ECO:0000313" key="10">
    <source>
        <dbReference type="EMBL" id="KAF7268082.1"/>
    </source>
</evidence>
<protein>
    <recommendedName>
        <fullName evidence="9">Major facilitator superfamily (MFS) profile domain-containing protein</fullName>
    </recommendedName>
</protein>
<comment type="subcellular location">
    <subcellularLocation>
        <location evidence="1">Cell membrane</location>
        <topology evidence="1">Multi-pass membrane protein</topology>
    </subcellularLocation>
</comment>
<organism evidence="10 11">
    <name type="scientific">Rhynchophorus ferrugineus</name>
    <name type="common">Red palm weevil</name>
    <name type="synonym">Curculio ferrugineus</name>
    <dbReference type="NCBI Taxonomy" id="354439"/>
    <lineage>
        <taxon>Eukaryota</taxon>
        <taxon>Metazoa</taxon>
        <taxon>Ecdysozoa</taxon>
        <taxon>Arthropoda</taxon>
        <taxon>Hexapoda</taxon>
        <taxon>Insecta</taxon>
        <taxon>Pterygota</taxon>
        <taxon>Neoptera</taxon>
        <taxon>Endopterygota</taxon>
        <taxon>Coleoptera</taxon>
        <taxon>Polyphaga</taxon>
        <taxon>Cucujiformia</taxon>
        <taxon>Curculionidae</taxon>
        <taxon>Dryophthorinae</taxon>
        <taxon>Rhynchophorus</taxon>
    </lineage>
</organism>
<evidence type="ECO:0000256" key="4">
    <source>
        <dbReference type="ARBA" id="ARBA00022597"/>
    </source>
</evidence>
<feature type="transmembrane region" description="Helical" evidence="8">
    <location>
        <begin position="147"/>
        <end position="169"/>
    </location>
</feature>
<feature type="transmembrane region" description="Helical" evidence="8">
    <location>
        <begin position="291"/>
        <end position="311"/>
    </location>
</feature>
<name>A0A834HSS3_RHYFE</name>
<dbReference type="PANTHER" id="PTHR48021:SF46">
    <property type="entry name" value="MAJOR FACILITATOR SUPERFAMILY (MFS) PROFILE DOMAIN-CONTAINING PROTEIN"/>
    <property type="match status" value="1"/>
</dbReference>
<evidence type="ECO:0000256" key="5">
    <source>
        <dbReference type="ARBA" id="ARBA00022692"/>
    </source>
</evidence>
<feature type="transmembrane region" description="Helical" evidence="8">
    <location>
        <begin position="58"/>
        <end position="80"/>
    </location>
</feature>
<dbReference type="PROSITE" id="PS00217">
    <property type="entry name" value="SUGAR_TRANSPORT_2"/>
    <property type="match status" value="1"/>
</dbReference>
<dbReference type="GO" id="GO:0005886">
    <property type="term" value="C:plasma membrane"/>
    <property type="evidence" value="ECO:0007669"/>
    <property type="project" value="UniProtKB-SubCell"/>
</dbReference>
<feature type="transmembrane region" description="Helical" evidence="8">
    <location>
        <begin position="352"/>
        <end position="378"/>
    </location>
</feature>
<keyword evidence="6 8" id="KW-1133">Transmembrane helix</keyword>
<sequence length="470" mass="52186">MFGQSFQKNDQSHLTQYLAAFTASLTFFTSGLYQGWSGASLVKILSDEYPIPVNQEEASYIATIGTLGHVVGGFLFSFLADHIGRKAAIMSIGIPHILSPALICLSDYSKYLLYIARIVGGVGEGGSIAIVSIYIAEIAGPKVRGTLGGYTTAFIGTGTLMINISGSYLSLKSTAILMMIPPLIFWALFMHMPESPYYYLMKNKTEEAKESLKILRRKFDVDKEFDQLVLDVQKQMEEKGSFRDLFCNDLNRKILIIVTLLRIFQLFTGYCAFTFYSQIMIAQTTNLSPVLGSSLLIFGGLIMMVAGTFYIDKIGRRPLFLVSMFLAFLSLISMAIFLTIRDYTTINVSSILYLPLIFIVFYYIVFCGGLGIGVNIFIAEIYPANIKAKGMAIASIVFAATVTSTTKIYQYTADYIGAAVPFYIFTAMSLIGIIYVYFFVPETKGKTLGMIQDELRGKSKTDIDFSNNKY</sequence>
<feature type="transmembrane region" description="Helical" evidence="8">
    <location>
        <begin position="114"/>
        <end position="135"/>
    </location>
</feature>
<dbReference type="InterPro" id="IPR005829">
    <property type="entry name" value="Sugar_transporter_CS"/>
</dbReference>
<dbReference type="PANTHER" id="PTHR48021">
    <property type="match status" value="1"/>
</dbReference>
<dbReference type="OrthoDB" id="6133115at2759"/>
<evidence type="ECO:0000256" key="3">
    <source>
        <dbReference type="ARBA" id="ARBA00022475"/>
    </source>
</evidence>
<proteinExistence type="predicted"/>
<comment type="caution">
    <text evidence="10">The sequence shown here is derived from an EMBL/GenBank/DDBJ whole genome shotgun (WGS) entry which is preliminary data.</text>
</comment>
<evidence type="ECO:0000256" key="6">
    <source>
        <dbReference type="ARBA" id="ARBA00022989"/>
    </source>
</evidence>
<keyword evidence="11" id="KW-1185">Reference proteome</keyword>
<dbReference type="InterPro" id="IPR036259">
    <property type="entry name" value="MFS_trans_sf"/>
</dbReference>